<keyword evidence="5" id="KW-1185">Reference proteome</keyword>
<evidence type="ECO:0000259" key="3">
    <source>
        <dbReference type="Pfam" id="PF03983"/>
    </source>
</evidence>
<evidence type="ECO:0000256" key="1">
    <source>
        <dbReference type="SAM" id="MobiDB-lite"/>
    </source>
</evidence>
<dbReference type="Pfam" id="PF03983">
    <property type="entry name" value="SHD1"/>
    <property type="match status" value="1"/>
</dbReference>
<feature type="chain" id="PRO_5024443387" description="SLA1 homology domain-containing protein" evidence="2">
    <location>
        <begin position="30"/>
        <end position="436"/>
    </location>
</feature>
<proteinExistence type="predicted"/>
<accession>A0A5M6DD24</accession>
<dbReference type="GO" id="GO:0030674">
    <property type="term" value="F:protein-macromolecule adaptor activity"/>
    <property type="evidence" value="ECO:0007669"/>
    <property type="project" value="InterPro"/>
</dbReference>
<reference evidence="4 5" key="1">
    <citation type="submission" date="2019-08" db="EMBL/GenBank/DDBJ databases">
        <authorList>
            <person name="Dhanesh K."/>
            <person name="Kumar G."/>
            <person name="Sasikala C."/>
            <person name="Venkata Ramana C."/>
        </authorList>
    </citation>
    <scope>NUCLEOTIDE SEQUENCE [LARGE SCALE GENOMIC DNA]</scope>
    <source>
        <strain evidence="4 5">JC645</strain>
    </source>
</reference>
<dbReference type="RefSeq" id="WP_150075687.1">
    <property type="nucleotide sequence ID" value="NZ_VWOX01000003.1"/>
</dbReference>
<protein>
    <recommendedName>
        <fullName evidence="3">SLA1 homology domain-containing protein</fullName>
    </recommendedName>
</protein>
<dbReference type="GO" id="GO:0008092">
    <property type="term" value="F:cytoskeletal protein binding"/>
    <property type="evidence" value="ECO:0007669"/>
    <property type="project" value="InterPro"/>
</dbReference>
<name>A0A5M6DD24_9BACT</name>
<comment type="caution">
    <text evidence="4">The sequence shown here is derived from an EMBL/GenBank/DDBJ whole genome shotgun (WGS) entry which is preliminary data.</text>
</comment>
<sequence>MRRRINPGMMGVIPLSWVLSACLGSIAPAAETWTDSSGKFQIEADYAGVQGKSVVLRKSDGSTISVPIDRLSDQSRALAKRLYEQSKQPQGIASPTTSGAIDVSSYDPPSQFANLVAPAPPQIPPLAPFPSDPTLQEQLDYVKQQVLAGHLEVIWHCLPEDLRAQLDSQEMRDIFRDYLNDYSQQSRTFEDTMAKLVEVLTTKKEFVLGSSMLSNQPPQVVPMIRKAYDPAVGTLYELLSLSAALGNLDEKPISQITHYHLPRLGAHLKQLVAMAPPEKVNQFVDSIVVEQSGPNAGTLTAPAENGKMESIEMVKDSGRWLPKDFLDLWNENKATFLEQARESAESSQQELAEKTPPQVAAMLETVGQAANQSLDAMLAAKSQQQFDQVLMQTFQQAMMMGAAFGAGPGMPAGGGPGGPGGGPGGPAGPGFGDEPF</sequence>
<feature type="domain" description="SLA1 homology" evidence="3">
    <location>
        <begin position="32"/>
        <end position="85"/>
    </location>
</feature>
<feature type="region of interest" description="Disordered" evidence="1">
    <location>
        <begin position="410"/>
        <end position="436"/>
    </location>
</feature>
<dbReference type="InterPro" id="IPR007131">
    <property type="entry name" value="SHD1"/>
</dbReference>
<evidence type="ECO:0000313" key="4">
    <source>
        <dbReference type="EMBL" id="KAA5545418.1"/>
    </source>
</evidence>
<evidence type="ECO:0000313" key="5">
    <source>
        <dbReference type="Proteomes" id="UP000324479"/>
    </source>
</evidence>
<feature type="signal peptide" evidence="2">
    <location>
        <begin position="1"/>
        <end position="29"/>
    </location>
</feature>
<organism evidence="4 5">
    <name type="scientific">Roseiconus nitratireducens</name>
    <dbReference type="NCBI Taxonomy" id="2605748"/>
    <lineage>
        <taxon>Bacteria</taxon>
        <taxon>Pseudomonadati</taxon>
        <taxon>Planctomycetota</taxon>
        <taxon>Planctomycetia</taxon>
        <taxon>Pirellulales</taxon>
        <taxon>Pirellulaceae</taxon>
        <taxon>Roseiconus</taxon>
    </lineage>
</organism>
<dbReference type="Proteomes" id="UP000324479">
    <property type="component" value="Unassembled WGS sequence"/>
</dbReference>
<dbReference type="PROSITE" id="PS51257">
    <property type="entry name" value="PROKAR_LIPOPROTEIN"/>
    <property type="match status" value="1"/>
</dbReference>
<dbReference type="EMBL" id="VWOX01000003">
    <property type="protein sequence ID" value="KAA5545418.1"/>
    <property type="molecule type" value="Genomic_DNA"/>
</dbReference>
<gene>
    <name evidence="4" type="ORF">FYK55_07140</name>
</gene>
<keyword evidence="2" id="KW-0732">Signal</keyword>
<dbReference type="Gene3D" id="2.30.30.700">
    <property type="entry name" value="SLA1 homology domain 1"/>
    <property type="match status" value="1"/>
</dbReference>
<dbReference type="GO" id="GO:0042802">
    <property type="term" value="F:identical protein binding"/>
    <property type="evidence" value="ECO:0007669"/>
    <property type="project" value="InterPro"/>
</dbReference>
<dbReference type="GO" id="GO:0043130">
    <property type="term" value="F:ubiquitin binding"/>
    <property type="evidence" value="ECO:0007669"/>
    <property type="project" value="InterPro"/>
</dbReference>
<dbReference type="AlphaFoldDB" id="A0A5M6DD24"/>
<evidence type="ECO:0000256" key="2">
    <source>
        <dbReference type="SAM" id="SignalP"/>
    </source>
</evidence>